<dbReference type="RefSeq" id="WP_157561595.1">
    <property type="nucleotide sequence ID" value="NZ_WQKZ01000001.1"/>
</dbReference>
<organism evidence="5 6">
    <name type="scientific">Hymenobacter ginkgonis</name>
    <dbReference type="NCBI Taxonomy" id="2682976"/>
    <lineage>
        <taxon>Bacteria</taxon>
        <taxon>Pseudomonadati</taxon>
        <taxon>Bacteroidota</taxon>
        <taxon>Cytophagia</taxon>
        <taxon>Cytophagales</taxon>
        <taxon>Hymenobacteraceae</taxon>
        <taxon>Hymenobacter</taxon>
    </lineage>
</organism>
<dbReference type="Pfam" id="PF20240">
    <property type="entry name" value="DUF6597"/>
    <property type="match status" value="1"/>
</dbReference>
<keyword evidence="1" id="KW-0805">Transcription regulation</keyword>
<accession>A0A7K1T937</accession>
<feature type="domain" description="HTH araC/xylS-type" evidence="4">
    <location>
        <begin position="143"/>
        <end position="238"/>
    </location>
</feature>
<keyword evidence="3" id="KW-0804">Transcription</keyword>
<dbReference type="PANTHER" id="PTHR46796:SF15">
    <property type="entry name" value="BLL1074 PROTEIN"/>
    <property type="match status" value="1"/>
</dbReference>
<dbReference type="Gene3D" id="1.10.10.60">
    <property type="entry name" value="Homeodomain-like"/>
    <property type="match status" value="1"/>
</dbReference>
<reference evidence="5 6" key="1">
    <citation type="submission" date="2019-12" db="EMBL/GenBank/DDBJ databases">
        <title>Hymenobacter sp. HMF4947 Genome sequencing and assembly.</title>
        <authorList>
            <person name="Kang H."/>
            <person name="Cha I."/>
            <person name="Kim H."/>
            <person name="Joh K."/>
        </authorList>
    </citation>
    <scope>NUCLEOTIDE SEQUENCE [LARGE SCALE GENOMIC DNA]</scope>
    <source>
        <strain evidence="5 6">HMF4947</strain>
    </source>
</reference>
<dbReference type="AlphaFoldDB" id="A0A7K1T937"/>
<protein>
    <submittedName>
        <fullName evidence="5">Helix-turn-helix domain-containing protein</fullName>
    </submittedName>
</protein>
<dbReference type="GO" id="GO:0043565">
    <property type="term" value="F:sequence-specific DNA binding"/>
    <property type="evidence" value="ECO:0007669"/>
    <property type="project" value="InterPro"/>
</dbReference>
<evidence type="ECO:0000313" key="6">
    <source>
        <dbReference type="Proteomes" id="UP000441336"/>
    </source>
</evidence>
<keyword evidence="2" id="KW-0238">DNA-binding</keyword>
<dbReference type="EMBL" id="WQKZ01000001">
    <property type="protein sequence ID" value="MVN74812.1"/>
    <property type="molecule type" value="Genomic_DNA"/>
</dbReference>
<dbReference type="InterPro" id="IPR018060">
    <property type="entry name" value="HTH_AraC"/>
</dbReference>
<gene>
    <name evidence="5" type="ORF">GO988_00575</name>
</gene>
<dbReference type="Proteomes" id="UP000441336">
    <property type="component" value="Unassembled WGS sequence"/>
</dbReference>
<dbReference type="PROSITE" id="PS01124">
    <property type="entry name" value="HTH_ARAC_FAMILY_2"/>
    <property type="match status" value="1"/>
</dbReference>
<dbReference type="GO" id="GO:0003700">
    <property type="term" value="F:DNA-binding transcription factor activity"/>
    <property type="evidence" value="ECO:0007669"/>
    <property type="project" value="InterPro"/>
</dbReference>
<keyword evidence="6" id="KW-1185">Reference proteome</keyword>
<evidence type="ECO:0000256" key="2">
    <source>
        <dbReference type="ARBA" id="ARBA00023125"/>
    </source>
</evidence>
<evidence type="ECO:0000256" key="3">
    <source>
        <dbReference type="ARBA" id="ARBA00023163"/>
    </source>
</evidence>
<dbReference type="PANTHER" id="PTHR46796">
    <property type="entry name" value="HTH-TYPE TRANSCRIPTIONAL ACTIVATOR RHAS-RELATED"/>
    <property type="match status" value="1"/>
</dbReference>
<sequence>MPFSDLDYRVAQPPPALAELVESYWLLLNHSDSEQRVTLVPDGRPDVLFSDSATEPYHVALVGLDSQPSTQIIPPKCRMLAVSWKLLAVEYILPIRIADLLHTGRYLPADYLGITAEDFSDFDGFCAKISAQIMHLLPLELDARKRKLFNLLYASNGALAVEELATAAAWSSRQINRYFQQMFGLPLKAYSNILRFRASFQHLKAGKLFPEQNFADQAHFIREVKKYAGVVPKELARNQDDRFIQFAALPPPIVLC</sequence>
<dbReference type="InterPro" id="IPR050204">
    <property type="entry name" value="AraC_XylS_family_regulators"/>
</dbReference>
<comment type="caution">
    <text evidence="5">The sequence shown here is derived from an EMBL/GenBank/DDBJ whole genome shotgun (WGS) entry which is preliminary data.</text>
</comment>
<dbReference type="SMART" id="SM00342">
    <property type="entry name" value="HTH_ARAC"/>
    <property type="match status" value="1"/>
</dbReference>
<proteinExistence type="predicted"/>
<name>A0A7K1T937_9BACT</name>
<dbReference type="InterPro" id="IPR046532">
    <property type="entry name" value="DUF6597"/>
</dbReference>
<evidence type="ECO:0000256" key="1">
    <source>
        <dbReference type="ARBA" id="ARBA00023015"/>
    </source>
</evidence>
<evidence type="ECO:0000313" key="5">
    <source>
        <dbReference type="EMBL" id="MVN74812.1"/>
    </source>
</evidence>
<evidence type="ECO:0000259" key="4">
    <source>
        <dbReference type="PROSITE" id="PS01124"/>
    </source>
</evidence>